<feature type="compositionally biased region" description="Pro residues" evidence="1">
    <location>
        <begin position="16"/>
        <end position="28"/>
    </location>
</feature>
<feature type="region of interest" description="Disordered" evidence="1">
    <location>
        <begin position="1"/>
        <end position="54"/>
    </location>
</feature>
<evidence type="ECO:0000256" key="1">
    <source>
        <dbReference type="SAM" id="MobiDB-lite"/>
    </source>
</evidence>
<gene>
    <name evidence="2" type="ORF">OIU74_015869</name>
</gene>
<reference evidence="2" key="2">
    <citation type="journal article" date="2023" name="Int. J. Mol. Sci.">
        <title>De Novo Assembly and Annotation of 11 Diverse Shrub Willow (Salix) Genomes Reveals Novel Gene Organization in Sex-Linked Regions.</title>
        <authorList>
            <person name="Hyden B."/>
            <person name="Feng K."/>
            <person name="Yates T.B."/>
            <person name="Jawdy S."/>
            <person name="Cereghino C."/>
            <person name="Smart L.B."/>
            <person name="Muchero W."/>
        </authorList>
    </citation>
    <scope>NUCLEOTIDE SEQUENCE</scope>
    <source>
        <tissue evidence="2">Shoot tip</tissue>
    </source>
</reference>
<proteinExistence type="predicted"/>
<reference evidence="2" key="1">
    <citation type="submission" date="2022-11" db="EMBL/GenBank/DDBJ databases">
        <authorList>
            <person name="Hyden B.L."/>
            <person name="Feng K."/>
            <person name="Yates T."/>
            <person name="Jawdy S."/>
            <person name="Smart L.B."/>
            <person name="Muchero W."/>
        </authorList>
    </citation>
    <scope>NUCLEOTIDE SEQUENCE</scope>
    <source>
        <tissue evidence="2">Shoot tip</tissue>
    </source>
</reference>
<dbReference type="Proteomes" id="UP001151752">
    <property type="component" value="Chromosome 17"/>
</dbReference>
<comment type="caution">
    <text evidence="2">The sequence shown here is derived from an EMBL/GenBank/DDBJ whole genome shotgun (WGS) entry which is preliminary data.</text>
</comment>
<organism evidence="2 3">
    <name type="scientific">Salix koriyanagi</name>
    <dbReference type="NCBI Taxonomy" id="2511006"/>
    <lineage>
        <taxon>Eukaryota</taxon>
        <taxon>Viridiplantae</taxon>
        <taxon>Streptophyta</taxon>
        <taxon>Embryophyta</taxon>
        <taxon>Tracheophyta</taxon>
        <taxon>Spermatophyta</taxon>
        <taxon>Magnoliopsida</taxon>
        <taxon>eudicotyledons</taxon>
        <taxon>Gunneridae</taxon>
        <taxon>Pentapetalae</taxon>
        <taxon>rosids</taxon>
        <taxon>fabids</taxon>
        <taxon>Malpighiales</taxon>
        <taxon>Salicaceae</taxon>
        <taxon>Saliceae</taxon>
        <taxon>Salix</taxon>
    </lineage>
</organism>
<dbReference type="AlphaFoldDB" id="A0A9Q0SVW4"/>
<evidence type="ECO:0000313" key="3">
    <source>
        <dbReference type="Proteomes" id="UP001151752"/>
    </source>
</evidence>
<name>A0A9Q0SVW4_9ROSI</name>
<sequence length="276" mass="27677">MAKRKAKKKSPSTSSRPPPSCPVRPPASGPSSPTKKQARHSSLPPQSSPSLTAVSAAPSLAVVGSGPLSPDFVALGAASSLAAVGSAPIGVDQAPPIAPLQQPSPLLQVSENSPTFSMMFAPVEVPSPMDSENSYYSDSSSHYGVSKSQASATVLPSSSQAEKVVLSSEGSESVHNSVPLAPPLTNEGLQDPMVCEAAAGVYDWQPAPRKHTSNRQPKIGSVPAALGLGKDSSVSNGKSVEAVGNVSGGTGLTVLGSVAAGSIMGMGCVGLIECSL</sequence>
<feature type="compositionally biased region" description="Basic residues" evidence="1">
    <location>
        <begin position="1"/>
        <end position="10"/>
    </location>
</feature>
<dbReference type="EMBL" id="JAPFFM010000018">
    <property type="protein sequence ID" value="KAJ6691260.1"/>
    <property type="molecule type" value="Genomic_DNA"/>
</dbReference>
<feature type="compositionally biased region" description="Low complexity" evidence="1">
    <location>
        <begin position="41"/>
        <end position="51"/>
    </location>
</feature>
<accession>A0A9Q0SVW4</accession>
<keyword evidence="3" id="KW-1185">Reference proteome</keyword>
<evidence type="ECO:0000313" key="2">
    <source>
        <dbReference type="EMBL" id="KAJ6691260.1"/>
    </source>
</evidence>
<protein>
    <submittedName>
        <fullName evidence="2">Uncharacterized protein</fullName>
    </submittedName>
</protein>